<dbReference type="Proteomes" id="UP000593567">
    <property type="component" value="Unassembled WGS sequence"/>
</dbReference>
<proteinExistence type="predicted"/>
<evidence type="ECO:0000313" key="3">
    <source>
        <dbReference type="EMBL" id="KAF6022533.1"/>
    </source>
</evidence>
<reference evidence="3" key="1">
    <citation type="submission" date="2020-06" db="EMBL/GenBank/DDBJ databases">
        <title>Draft genome of Bugula neritina, a colonial animal packing powerful symbionts and potential medicines.</title>
        <authorList>
            <person name="Rayko M."/>
        </authorList>
    </citation>
    <scope>NUCLEOTIDE SEQUENCE [LARGE SCALE GENOMIC DNA]</scope>
    <source>
        <strain evidence="3">Kwan_BN1</strain>
    </source>
</reference>
<name>A0A7J7J914_BUGNE</name>
<dbReference type="Pfam" id="PF13855">
    <property type="entry name" value="LRR_8"/>
    <property type="match status" value="1"/>
</dbReference>
<dbReference type="OrthoDB" id="1055097at2759"/>
<organism evidence="3 4">
    <name type="scientific">Bugula neritina</name>
    <name type="common">Brown bryozoan</name>
    <name type="synonym">Sertularia neritina</name>
    <dbReference type="NCBI Taxonomy" id="10212"/>
    <lineage>
        <taxon>Eukaryota</taxon>
        <taxon>Metazoa</taxon>
        <taxon>Spiralia</taxon>
        <taxon>Lophotrochozoa</taxon>
        <taxon>Bryozoa</taxon>
        <taxon>Gymnolaemata</taxon>
        <taxon>Cheilostomatida</taxon>
        <taxon>Flustrina</taxon>
        <taxon>Buguloidea</taxon>
        <taxon>Bugulidae</taxon>
        <taxon>Bugula</taxon>
    </lineage>
</organism>
<comment type="caution">
    <text evidence="3">The sequence shown here is derived from an EMBL/GenBank/DDBJ whole genome shotgun (WGS) entry which is preliminary data.</text>
</comment>
<evidence type="ECO:0000256" key="1">
    <source>
        <dbReference type="ARBA" id="ARBA00022614"/>
    </source>
</evidence>
<dbReference type="InterPro" id="IPR032675">
    <property type="entry name" value="LRR_dom_sf"/>
</dbReference>
<dbReference type="PANTHER" id="PTHR45617:SF181">
    <property type="entry name" value="LP04042P"/>
    <property type="match status" value="1"/>
</dbReference>
<dbReference type="Gene3D" id="3.80.10.10">
    <property type="entry name" value="Ribonuclease Inhibitor"/>
    <property type="match status" value="1"/>
</dbReference>
<dbReference type="PRINTS" id="PR00019">
    <property type="entry name" value="LEURICHRPT"/>
</dbReference>
<dbReference type="PANTHER" id="PTHR45617">
    <property type="entry name" value="LEUCINE RICH REPEAT FAMILY PROTEIN"/>
    <property type="match status" value="1"/>
</dbReference>
<gene>
    <name evidence="3" type="ORF">EB796_019168</name>
</gene>
<keyword evidence="1" id="KW-0433">Leucine-rich repeat</keyword>
<dbReference type="AlphaFoldDB" id="A0A7J7J914"/>
<dbReference type="EMBL" id="VXIV02002841">
    <property type="protein sequence ID" value="KAF6022533.1"/>
    <property type="molecule type" value="Genomic_DNA"/>
</dbReference>
<dbReference type="InterPro" id="IPR003591">
    <property type="entry name" value="Leu-rich_rpt_typical-subtyp"/>
</dbReference>
<accession>A0A7J7J914</accession>
<dbReference type="InterPro" id="IPR001611">
    <property type="entry name" value="Leu-rich_rpt"/>
</dbReference>
<protein>
    <submittedName>
        <fullName evidence="3">Uncharacterized protein</fullName>
    </submittedName>
</protein>
<dbReference type="SMART" id="SM00369">
    <property type="entry name" value="LRR_TYP"/>
    <property type="match status" value="4"/>
</dbReference>
<evidence type="ECO:0000313" key="4">
    <source>
        <dbReference type="Proteomes" id="UP000593567"/>
    </source>
</evidence>
<dbReference type="PROSITE" id="PS51450">
    <property type="entry name" value="LRR"/>
    <property type="match status" value="2"/>
</dbReference>
<evidence type="ECO:0000256" key="2">
    <source>
        <dbReference type="ARBA" id="ARBA00022737"/>
    </source>
</evidence>
<keyword evidence="4" id="KW-1185">Reference proteome</keyword>
<sequence length="263" mass="29446">MSHNELQKIDEYAFKTYNLVPINLTALDLSHNYIDFIAAQTFVGNISKDLVRLNLSHNSLKSFEPGTFDEMPSLTTLDVSHNRLVNIDPLCNTPFRLLASLDLQHNLISKFEDQCLQYASSPVSLNLNNNLLGSMDSCHFGWNFTVSYQPVLTALNREYDITVKMPTARSYRVEVFEYSGGSMQDVDQLTTTLLQFNSSVVSSFTSSHSLHMQSNYTVCLGVGDQRRCEFLFPPYFYAPNSASGSSLSSAVAALFILLSALLY</sequence>
<dbReference type="SUPFAM" id="SSF52058">
    <property type="entry name" value="L domain-like"/>
    <property type="match status" value="1"/>
</dbReference>
<keyword evidence="2" id="KW-0677">Repeat</keyword>